<name>A0A0C3FSZ9_PILCF</name>
<protein>
    <recommendedName>
        <fullName evidence="1">Amidase domain-containing protein</fullName>
    </recommendedName>
</protein>
<dbReference type="AlphaFoldDB" id="A0A0C3FSZ9"/>
<evidence type="ECO:0000259" key="1">
    <source>
        <dbReference type="Pfam" id="PF01425"/>
    </source>
</evidence>
<sequence>MTSSQSSITQDALLPDLYEASIAELLHGLENGHFSSVDLVKAYLARIEEVNLKGPELRAVLEINPQALALAAASDEVRKTKGLLGLGPLHGIPVLVKDNIATLHEEGMNTTAGSFALLGSVVPGDATVTTRLREAGAIILGKANLSEWANFRGVVPSGFSGRGGQATCPYYPLVDPSGSSSGSGISTAIGLAAASLGTETDGSIVSPSSRNNIVGIKPTVGLTSRAGVIPISSHQDTVGAMTRTVADSAILLSVIAGPDPSDNATITQPQPVPDYRKALNPEALHGVRLGVPRKFLEADENILAAFNESIEVIRKLGAVIIDPAEFPNADELLASKDLNEDIVIGTDFKVDLNKYIASLVDVPTGVKNLADIISFNIQHAKEELIPPFYADQSQLIKSEAMDVDDNYRAALAANIDLGRTRGVDATLKEFNLDAILSPTDGFMTGVAAIAGYPIVTVPLGFQPDSVTATAAKPTISMAPGMPFGISFIGIAFSEFKLISYAFAYEQATHNRLKRLAFKEAIPMTQLKDIIGK</sequence>
<dbReference type="Gene3D" id="3.90.1300.10">
    <property type="entry name" value="Amidase signature (AS) domain"/>
    <property type="match status" value="1"/>
</dbReference>
<dbReference type="SUPFAM" id="SSF75304">
    <property type="entry name" value="Amidase signature (AS) enzymes"/>
    <property type="match status" value="1"/>
</dbReference>
<organism evidence="2 3">
    <name type="scientific">Piloderma croceum (strain F 1598)</name>
    <dbReference type="NCBI Taxonomy" id="765440"/>
    <lineage>
        <taxon>Eukaryota</taxon>
        <taxon>Fungi</taxon>
        <taxon>Dikarya</taxon>
        <taxon>Basidiomycota</taxon>
        <taxon>Agaricomycotina</taxon>
        <taxon>Agaricomycetes</taxon>
        <taxon>Agaricomycetidae</taxon>
        <taxon>Atheliales</taxon>
        <taxon>Atheliaceae</taxon>
        <taxon>Piloderma</taxon>
    </lineage>
</organism>
<dbReference type="Proteomes" id="UP000054166">
    <property type="component" value="Unassembled WGS sequence"/>
</dbReference>
<dbReference type="InterPro" id="IPR023631">
    <property type="entry name" value="Amidase_dom"/>
</dbReference>
<evidence type="ECO:0000313" key="3">
    <source>
        <dbReference type="Proteomes" id="UP000054166"/>
    </source>
</evidence>
<dbReference type="InParanoid" id="A0A0C3FSZ9"/>
<dbReference type="STRING" id="765440.A0A0C3FSZ9"/>
<dbReference type="OrthoDB" id="566138at2759"/>
<feature type="domain" description="Amidase" evidence="1">
    <location>
        <begin position="38"/>
        <end position="497"/>
    </location>
</feature>
<dbReference type="EMBL" id="KN832993">
    <property type="protein sequence ID" value="KIM82834.1"/>
    <property type="molecule type" value="Genomic_DNA"/>
</dbReference>
<reference evidence="3" key="2">
    <citation type="submission" date="2015-01" db="EMBL/GenBank/DDBJ databases">
        <title>Evolutionary Origins and Diversification of the Mycorrhizal Mutualists.</title>
        <authorList>
            <consortium name="DOE Joint Genome Institute"/>
            <consortium name="Mycorrhizal Genomics Consortium"/>
            <person name="Kohler A."/>
            <person name="Kuo A."/>
            <person name="Nagy L.G."/>
            <person name="Floudas D."/>
            <person name="Copeland A."/>
            <person name="Barry K.W."/>
            <person name="Cichocki N."/>
            <person name="Veneault-Fourrey C."/>
            <person name="LaButti K."/>
            <person name="Lindquist E.A."/>
            <person name="Lipzen A."/>
            <person name="Lundell T."/>
            <person name="Morin E."/>
            <person name="Murat C."/>
            <person name="Riley R."/>
            <person name="Ohm R."/>
            <person name="Sun H."/>
            <person name="Tunlid A."/>
            <person name="Henrissat B."/>
            <person name="Grigoriev I.V."/>
            <person name="Hibbett D.S."/>
            <person name="Martin F."/>
        </authorList>
    </citation>
    <scope>NUCLEOTIDE SEQUENCE [LARGE SCALE GENOMIC DNA]</scope>
    <source>
        <strain evidence="3">F 1598</strain>
    </source>
</reference>
<reference evidence="2 3" key="1">
    <citation type="submission" date="2014-04" db="EMBL/GenBank/DDBJ databases">
        <authorList>
            <consortium name="DOE Joint Genome Institute"/>
            <person name="Kuo A."/>
            <person name="Tarkka M."/>
            <person name="Buscot F."/>
            <person name="Kohler A."/>
            <person name="Nagy L.G."/>
            <person name="Floudas D."/>
            <person name="Copeland A."/>
            <person name="Barry K.W."/>
            <person name="Cichocki N."/>
            <person name="Veneault-Fourrey C."/>
            <person name="LaButti K."/>
            <person name="Lindquist E.A."/>
            <person name="Lipzen A."/>
            <person name="Lundell T."/>
            <person name="Morin E."/>
            <person name="Murat C."/>
            <person name="Sun H."/>
            <person name="Tunlid A."/>
            <person name="Henrissat B."/>
            <person name="Grigoriev I.V."/>
            <person name="Hibbett D.S."/>
            <person name="Martin F."/>
            <person name="Nordberg H.P."/>
            <person name="Cantor M.N."/>
            <person name="Hua S.X."/>
        </authorList>
    </citation>
    <scope>NUCLEOTIDE SEQUENCE [LARGE SCALE GENOMIC DNA]</scope>
    <source>
        <strain evidence="2 3">F 1598</strain>
    </source>
</reference>
<dbReference type="InterPro" id="IPR036928">
    <property type="entry name" value="AS_sf"/>
</dbReference>
<keyword evidence="3" id="KW-1185">Reference proteome</keyword>
<dbReference type="PANTHER" id="PTHR42678">
    <property type="entry name" value="AMIDASE"/>
    <property type="match status" value="1"/>
</dbReference>
<dbReference type="FunCoup" id="A0A0C3FSZ9">
    <property type="interactions" value="188"/>
</dbReference>
<gene>
    <name evidence="2" type="ORF">PILCRDRAFT_820122</name>
</gene>
<proteinExistence type="predicted"/>
<accession>A0A0C3FSZ9</accession>
<dbReference type="PANTHER" id="PTHR42678:SF34">
    <property type="entry name" value="OS04G0183300 PROTEIN"/>
    <property type="match status" value="1"/>
</dbReference>
<dbReference type="HOGENOM" id="CLU_009600_14_1_1"/>
<dbReference type="Pfam" id="PF01425">
    <property type="entry name" value="Amidase"/>
    <property type="match status" value="1"/>
</dbReference>
<evidence type="ECO:0000313" key="2">
    <source>
        <dbReference type="EMBL" id="KIM82834.1"/>
    </source>
</evidence>